<dbReference type="GO" id="GO:0030942">
    <property type="term" value="F:endoplasmic reticulum signal peptide binding"/>
    <property type="evidence" value="ECO:0007669"/>
    <property type="project" value="TreeGrafter"/>
</dbReference>
<comment type="caution">
    <text evidence="4">The sequence shown here is derived from an EMBL/GenBank/DDBJ whole genome shotgun (WGS) entry which is preliminary data.</text>
</comment>
<keyword evidence="1" id="KW-0547">Nucleotide-binding</keyword>
<dbReference type="InterPro" id="IPR027417">
    <property type="entry name" value="P-loop_NTPase"/>
</dbReference>
<dbReference type="GO" id="GO:0006616">
    <property type="term" value="P:SRP-dependent cotranslational protein targeting to membrane, translocation"/>
    <property type="evidence" value="ECO:0007669"/>
    <property type="project" value="TreeGrafter"/>
</dbReference>
<dbReference type="InterPro" id="IPR000897">
    <property type="entry name" value="SRP54_GTPase_dom"/>
</dbReference>
<protein>
    <submittedName>
        <fullName evidence="4">Signal recognition particle 54 kDa protein 3</fullName>
    </submittedName>
</protein>
<evidence type="ECO:0000259" key="3">
    <source>
        <dbReference type="Pfam" id="PF00448"/>
    </source>
</evidence>
<evidence type="ECO:0000313" key="4">
    <source>
        <dbReference type="EMBL" id="GFQ03411.1"/>
    </source>
</evidence>
<proteinExistence type="predicted"/>
<name>A0A830CU65_9LAMI</name>
<dbReference type="GO" id="GO:0003924">
    <property type="term" value="F:GTPase activity"/>
    <property type="evidence" value="ECO:0007669"/>
    <property type="project" value="InterPro"/>
</dbReference>
<feature type="domain" description="SRP54-type proteins GTP-binding" evidence="3">
    <location>
        <begin position="325"/>
        <end position="373"/>
    </location>
</feature>
<dbReference type="PANTHER" id="PTHR11564:SF5">
    <property type="entry name" value="SIGNAL RECOGNITION PARTICLE SUBUNIT SRP54"/>
    <property type="match status" value="1"/>
</dbReference>
<dbReference type="Proteomes" id="UP000653305">
    <property type="component" value="Unassembled WGS sequence"/>
</dbReference>
<keyword evidence="5" id="KW-1185">Reference proteome</keyword>
<dbReference type="GO" id="GO:0005525">
    <property type="term" value="F:GTP binding"/>
    <property type="evidence" value="ECO:0007669"/>
    <property type="project" value="UniProtKB-KW"/>
</dbReference>
<organism evidence="4 5">
    <name type="scientific">Phtheirospermum japonicum</name>
    <dbReference type="NCBI Taxonomy" id="374723"/>
    <lineage>
        <taxon>Eukaryota</taxon>
        <taxon>Viridiplantae</taxon>
        <taxon>Streptophyta</taxon>
        <taxon>Embryophyta</taxon>
        <taxon>Tracheophyta</taxon>
        <taxon>Spermatophyta</taxon>
        <taxon>Magnoliopsida</taxon>
        <taxon>eudicotyledons</taxon>
        <taxon>Gunneridae</taxon>
        <taxon>Pentapetalae</taxon>
        <taxon>asterids</taxon>
        <taxon>lamiids</taxon>
        <taxon>Lamiales</taxon>
        <taxon>Orobanchaceae</taxon>
        <taxon>Orobanchaceae incertae sedis</taxon>
        <taxon>Phtheirospermum</taxon>
    </lineage>
</organism>
<gene>
    <name evidence="4" type="ORF">PHJA_002484900</name>
</gene>
<dbReference type="SUPFAM" id="SSF52540">
    <property type="entry name" value="P-loop containing nucleoside triphosphate hydrolases"/>
    <property type="match status" value="1"/>
</dbReference>
<dbReference type="Gene3D" id="3.40.50.300">
    <property type="entry name" value="P-loop containing nucleotide triphosphate hydrolases"/>
    <property type="match status" value="1"/>
</dbReference>
<dbReference type="PANTHER" id="PTHR11564">
    <property type="entry name" value="SIGNAL RECOGNITION PARTICLE 54K PROTEIN SRP54"/>
    <property type="match status" value="1"/>
</dbReference>
<reference evidence="4" key="1">
    <citation type="submission" date="2020-07" db="EMBL/GenBank/DDBJ databases">
        <title>Ethylene signaling mediates host invasion by parasitic plants.</title>
        <authorList>
            <person name="Yoshida S."/>
        </authorList>
    </citation>
    <scope>NUCLEOTIDE SEQUENCE</scope>
    <source>
        <strain evidence="4">Okayama</strain>
    </source>
</reference>
<accession>A0A830CU65</accession>
<dbReference type="GO" id="GO:0008312">
    <property type="term" value="F:7S RNA binding"/>
    <property type="evidence" value="ECO:0007669"/>
    <property type="project" value="TreeGrafter"/>
</dbReference>
<dbReference type="GO" id="GO:0005829">
    <property type="term" value="C:cytosol"/>
    <property type="evidence" value="ECO:0007669"/>
    <property type="project" value="TreeGrafter"/>
</dbReference>
<evidence type="ECO:0000256" key="2">
    <source>
        <dbReference type="ARBA" id="ARBA00023134"/>
    </source>
</evidence>
<keyword evidence="2" id="KW-0342">GTP-binding</keyword>
<dbReference type="GO" id="GO:0005786">
    <property type="term" value="C:signal recognition particle, endoplasmic reticulum targeting"/>
    <property type="evidence" value="ECO:0007669"/>
    <property type="project" value="TreeGrafter"/>
</dbReference>
<sequence length="395" mass="44265">MEVLMAERVKNTCMHQKLLVRRRGRGRSRGDSFRGGRAIRGDSLVGKHRKGGRVVPRILLKSSLLSPMGLIHEPLSKMASGKELSTLEYLAQKENDSILRLSDLATAFLEAVGVIDAERHSISVANAEKHFQAAHEIWMDEGLVNLHYEESIDEHRQVMGNIEAFALTTLNGLHHSRVERVRNDPSLKSILNATNPAGGDKYLNQVLNQETPLNSGEEGEMFVGLPGKRAADPTTLGRDSKRRSITAGKDPALVEFAEELLKSLEDAHFNAEPPVCDDFEPLKLPFIRHCEAVWEFWRNQHFRDLMLNHLHKAIYNELCAMLDPGSGKTTCTKYAQYYEKKGFKPALVCGDTFRAGAFDQLKQNATKAKIPFYVALAELLLIKLKRSSKACQLEP</sequence>
<dbReference type="InterPro" id="IPR022941">
    <property type="entry name" value="SRP54"/>
</dbReference>
<dbReference type="Pfam" id="PF00448">
    <property type="entry name" value="SRP54"/>
    <property type="match status" value="1"/>
</dbReference>
<dbReference type="AlphaFoldDB" id="A0A830CU65"/>
<evidence type="ECO:0000256" key="1">
    <source>
        <dbReference type="ARBA" id="ARBA00022741"/>
    </source>
</evidence>
<evidence type="ECO:0000313" key="5">
    <source>
        <dbReference type="Proteomes" id="UP000653305"/>
    </source>
</evidence>
<dbReference type="EMBL" id="BMAC01000825">
    <property type="protein sequence ID" value="GFQ03411.1"/>
    <property type="molecule type" value="Genomic_DNA"/>
</dbReference>